<evidence type="ECO:0000256" key="2">
    <source>
        <dbReference type="SAM" id="SignalP"/>
    </source>
</evidence>
<feature type="region of interest" description="Disordered" evidence="1">
    <location>
        <begin position="122"/>
        <end position="151"/>
    </location>
</feature>
<comment type="caution">
    <text evidence="3">The sequence shown here is derived from an EMBL/GenBank/DDBJ whole genome shotgun (WGS) entry which is preliminary data.</text>
</comment>
<reference evidence="4" key="1">
    <citation type="submission" date="2023-08" db="EMBL/GenBank/DDBJ databases">
        <title>Rhodospirillaceae gen. nov., a novel taxon isolated from the Yangtze River Yuezi River estuary sludge.</title>
        <authorList>
            <person name="Ruan L."/>
        </authorList>
    </citation>
    <scope>NUCLEOTIDE SEQUENCE [LARGE SCALE GENOMIC DNA]</scope>
    <source>
        <strain evidence="4">R-7</strain>
    </source>
</reference>
<gene>
    <name evidence="3" type="ORF">Q8A70_27890</name>
</gene>
<accession>A0ABU0YUY9</accession>
<dbReference type="Proteomes" id="UP001230156">
    <property type="component" value="Unassembled WGS sequence"/>
</dbReference>
<keyword evidence="4" id="KW-1185">Reference proteome</keyword>
<protein>
    <submittedName>
        <fullName evidence="3">DUF2155 domain-containing protein</fullName>
    </submittedName>
</protein>
<feature type="signal peptide" evidence="2">
    <location>
        <begin position="1"/>
        <end position="22"/>
    </location>
</feature>
<dbReference type="Pfam" id="PF09923">
    <property type="entry name" value="DUF2155"/>
    <property type="match status" value="1"/>
</dbReference>
<sequence length="151" mass="15951">MSLFRFSLAAALLALLTTPAAAIPMDTVLLQGLDKITARVSQIKVPVGGTVTFGALQITARACDKHPPEEAPEAAAFLEVVETKPDEKPVLRFSGWMFASSPALSALEHPVYDLIVLDCVNGDGKPADETTPDESTAPADKDEKAPEPAPQ</sequence>
<feature type="chain" id="PRO_5046038939" evidence="2">
    <location>
        <begin position="23"/>
        <end position="151"/>
    </location>
</feature>
<keyword evidence="2" id="KW-0732">Signal</keyword>
<name>A0ABU0YUY9_9PROT</name>
<dbReference type="EMBL" id="JAUYVI010000013">
    <property type="protein sequence ID" value="MDQ7251540.1"/>
    <property type="molecule type" value="Genomic_DNA"/>
</dbReference>
<evidence type="ECO:0000313" key="4">
    <source>
        <dbReference type="Proteomes" id="UP001230156"/>
    </source>
</evidence>
<dbReference type="RefSeq" id="WP_379962005.1">
    <property type="nucleotide sequence ID" value="NZ_JAUYVI010000013.1"/>
</dbReference>
<dbReference type="InterPro" id="IPR019225">
    <property type="entry name" value="DUF2155"/>
</dbReference>
<evidence type="ECO:0000313" key="3">
    <source>
        <dbReference type="EMBL" id="MDQ7251540.1"/>
    </source>
</evidence>
<proteinExistence type="predicted"/>
<organism evidence="3 4">
    <name type="scientific">Dongia sedimenti</name>
    <dbReference type="NCBI Taxonomy" id="3064282"/>
    <lineage>
        <taxon>Bacteria</taxon>
        <taxon>Pseudomonadati</taxon>
        <taxon>Pseudomonadota</taxon>
        <taxon>Alphaproteobacteria</taxon>
        <taxon>Rhodospirillales</taxon>
        <taxon>Dongiaceae</taxon>
        <taxon>Dongia</taxon>
    </lineage>
</organism>
<evidence type="ECO:0000256" key="1">
    <source>
        <dbReference type="SAM" id="MobiDB-lite"/>
    </source>
</evidence>
<feature type="compositionally biased region" description="Basic and acidic residues" evidence="1">
    <location>
        <begin position="139"/>
        <end position="151"/>
    </location>
</feature>